<dbReference type="RefSeq" id="WP_230273141.1">
    <property type="nucleotide sequence ID" value="NZ_JAJKFW010000020.1"/>
</dbReference>
<protein>
    <recommendedName>
        <fullName evidence="6">Chromosome partition protein Smc</fullName>
    </recommendedName>
</protein>
<feature type="transmembrane region" description="Helical" evidence="3">
    <location>
        <begin position="179"/>
        <end position="197"/>
    </location>
</feature>
<feature type="region of interest" description="Disordered" evidence="2">
    <location>
        <begin position="1"/>
        <end position="21"/>
    </location>
</feature>
<evidence type="ECO:0000256" key="2">
    <source>
        <dbReference type="SAM" id="MobiDB-lite"/>
    </source>
</evidence>
<feature type="compositionally biased region" description="Low complexity" evidence="2">
    <location>
        <begin position="408"/>
        <end position="441"/>
    </location>
</feature>
<dbReference type="EMBL" id="JAJKFW010000020">
    <property type="protein sequence ID" value="MCC9642334.1"/>
    <property type="molecule type" value="Genomic_DNA"/>
</dbReference>
<accession>A0ABS8NFJ6</accession>
<evidence type="ECO:0000313" key="4">
    <source>
        <dbReference type="EMBL" id="MCC9642334.1"/>
    </source>
</evidence>
<feature type="compositionally biased region" description="Basic and acidic residues" evidence="2">
    <location>
        <begin position="567"/>
        <end position="587"/>
    </location>
</feature>
<comment type="caution">
    <text evidence="4">The sequence shown here is derived from an EMBL/GenBank/DDBJ whole genome shotgun (WGS) entry which is preliminary data.</text>
</comment>
<evidence type="ECO:0000256" key="1">
    <source>
        <dbReference type="SAM" id="Coils"/>
    </source>
</evidence>
<feature type="coiled-coil region" evidence="1">
    <location>
        <begin position="216"/>
        <end position="287"/>
    </location>
</feature>
<proteinExistence type="predicted"/>
<keyword evidence="3" id="KW-0472">Membrane</keyword>
<dbReference type="Proteomes" id="UP001430306">
    <property type="component" value="Unassembled WGS sequence"/>
</dbReference>
<feature type="transmembrane region" description="Helical" evidence="3">
    <location>
        <begin position="91"/>
        <end position="113"/>
    </location>
</feature>
<organism evidence="4 5">
    <name type="scientific">Rhodopirellula halodulae</name>
    <dbReference type="NCBI Taxonomy" id="2894198"/>
    <lineage>
        <taxon>Bacteria</taxon>
        <taxon>Pseudomonadati</taxon>
        <taxon>Planctomycetota</taxon>
        <taxon>Planctomycetia</taxon>
        <taxon>Pirellulales</taxon>
        <taxon>Pirellulaceae</taxon>
        <taxon>Rhodopirellula</taxon>
    </lineage>
</organism>
<feature type="transmembrane region" description="Helical" evidence="3">
    <location>
        <begin position="50"/>
        <end position="71"/>
    </location>
</feature>
<evidence type="ECO:0000313" key="5">
    <source>
        <dbReference type="Proteomes" id="UP001430306"/>
    </source>
</evidence>
<feature type="compositionally biased region" description="Basic and acidic residues" evidence="2">
    <location>
        <begin position="376"/>
        <end position="390"/>
    </location>
</feature>
<keyword evidence="3" id="KW-1133">Transmembrane helix</keyword>
<gene>
    <name evidence="4" type="ORF">LOC71_08610</name>
</gene>
<feature type="region of interest" description="Disordered" evidence="2">
    <location>
        <begin position="376"/>
        <end position="444"/>
    </location>
</feature>
<evidence type="ECO:0008006" key="6">
    <source>
        <dbReference type="Google" id="ProtNLM"/>
    </source>
</evidence>
<reference evidence="4" key="1">
    <citation type="submission" date="2021-11" db="EMBL/GenBank/DDBJ databases">
        <title>Genome sequence.</title>
        <authorList>
            <person name="Sun Q."/>
        </authorList>
    </citation>
    <scope>NUCLEOTIDE SEQUENCE</scope>
    <source>
        <strain evidence="4">JC740</strain>
    </source>
</reference>
<sequence length="587" mass="64559">MNVRPPSHGSHSSSPHDEVLRLSPEQAQSAVETKVRSARRRLMLGQFGRSFAVFWFAGLIVATIAIAAVAITPVPLERLNLEPSAESVQQWSIGWIAAATVLSAIAAALATWWKAPSLLQVAAEVDSRFALKARLSSVLASQQTVDVDSRAGNALRQDAARRASKLSIADQFPLTPQRVSWLPLAIIPILLVMVFVVKPATDAPLEGTELVNASEIRQVKIAAAELKKRLAQQKRQADAKGLLEAREMFEKMESQLDKITESKTLTRKDALLELNDIKEQIQARKDRLGSPDEMRKVMTQMKGLEGGPAEKVASQIQKGDFGKAAEEIKKLAKQVKDGTLSKEQKEKLKKQIQQMAEQMKKAAAEHQQKKEHLKKQIEQARREGRNEDAAKLQQKLNEAEAADSQTKQMQQMAEALEQAAESMEQGDAAAAAEAMEEMSQQLGDMQQALSELEDLESALGDLSQSKNQMNCKQCNGDGCQECQGDGFGDGDKPGQGMGKGKGKGDRPEEESDTNTYDTQVRGKVKRGRAIIAGFADGANRKGVTREDIQSAIESNLSEESDPLEDQVLPRDEREQTREYFDRLREGS</sequence>
<name>A0ABS8NFJ6_9BACT</name>
<keyword evidence="5" id="KW-1185">Reference proteome</keyword>
<keyword evidence="3" id="KW-0812">Transmembrane</keyword>
<feature type="region of interest" description="Disordered" evidence="2">
    <location>
        <begin position="552"/>
        <end position="587"/>
    </location>
</feature>
<feature type="compositionally biased region" description="Low complexity" evidence="2">
    <location>
        <begin position="1"/>
        <end position="13"/>
    </location>
</feature>
<feature type="region of interest" description="Disordered" evidence="2">
    <location>
        <begin position="467"/>
        <end position="522"/>
    </location>
</feature>
<evidence type="ECO:0000256" key="3">
    <source>
        <dbReference type="SAM" id="Phobius"/>
    </source>
</evidence>
<keyword evidence="1" id="KW-0175">Coiled coil</keyword>